<organism evidence="14 15">
    <name type="scientific">Azonexus hydrophilus</name>
    <dbReference type="NCBI Taxonomy" id="418702"/>
    <lineage>
        <taxon>Bacteria</taxon>
        <taxon>Pseudomonadati</taxon>
        <taxon>Pseudomonadota</taxon>
        <taxon>Betaproteobacteria</taxon>
        <taxon>Rhodocyclales</taxon>
        <taxon>Azonexaceae</taxon>
        <taxon>Azonexus</taxon>
    </lineage>
</organism>
<feature type="chain" id="PRO_5012571055" description="Outer-membrane lipoprotein LolB" evidence="13">
    <location>
        <begin position="27"/>
        <end position="189"/>
    </location>
</feature>
<dbReference type="EMBL" id="MTHD01000004">
    <property type="protein sequence ID" value="OMG52973.1"/>
    <property type="molecule type" value="Genomic_DNA"/>
</dbReference>
<evidence type="ECO:0000256" key="11">
    <source>
        <dbReference type="ARBA" id="ARBA00023237"/>
    </source>
</evidence>
<keyword evidence="15" id="KW-1185">Reference proteome</keyword>
<dbReference type="Gene3D" id="2.50.20.10">
    <property type="entry name" value="Lipoprotein localisation LolA/LolB/LppX"/>
    <property type="match status" value="1"/>
</dbReference>
<evidence type="ECO:0000256" key="3">
    <source>
        <dbReference type="ARBA" id="ARBA00011245"/>
    </source>
</evidence>
<dbReference type="InterPro" id="IPR004565">
    <property type="entry name" value="OM_lipoprot_LolB"/>
</dbReference>
<gene>
    <name evidence="14" type="ORF">BJN45_12070</name>
</gene>
<dbReference type="AlphaFoldDB" id="A0A1R1I2Q7"/>
<comment type="subunit">
    <text evidence="3">Monomer.</text>
</comment>
<dbReference type="Proteomes" id="UP000187526">
    <property type="component" value="Unassembled WGS sequence"/>
</dbReference>
<evidence type="ECO:0000256" key="2">
    <source>
        <dbReference type="ARBA" id="ARBA00009696"/>
    </source>
</evidence>
<sequence length="189" mass="20460">MRILAVWLLTASLLAGCAQIPAPPLAARAAVGNFAVDARFALKITHPDGRIENSGGRLSWTHENRMDRMLLANPLGIGLAEIESAPGHASLRTGDGKNYSAAEPDQLLAEVTGQPLPVSHLPAWLLGRPHGAGTVEHDAWSRPSRLREAGWQIDYLYADDAPDALPTRLTAIGDNIELRLRIETWKTTP</sequence>
<dbReference type="Pfam" id="PF03550">
    <property type="entry name" value="LolB"/>
    <property type="match status" value="1"/>
</dbReference>
<keyword evidence="10" id="KW-0143">Chaperone</keyword>
<comment type="caution">
    <text evidence="14">The sequence shown here is derived from an EMBL/GenBank/DDBJ whole genome shotgun (WGS) entry which is preliminary data.</text>
</comment>
<keyword evidence="7" id="KW-0653">Protein transport</keyword>
<dbReference type="RefSeq" id="WP_076095561.1">
    <property type="nucleotide sequence ID" value="NZ_MTHD01000004.1"/>
</dbReference>
<reference evidence="14 15" key="1">
    <citation type="submission" date="2016-10" db="EMBL/GenBank/DDBJ databases">
        <title>Alkaliphiles isolated from bioreactors.</title>
        <authorList>
            <person name="Salah Z."/>
            <person name="Rout S.P."/>
            <person name="Humphreys P.N."/>
        </authorList>
    </citation>
    <scope>NUCLEOTIDE SEQUENCE [LARGE SCALE GENOMIC DNA]</scope>
    <source>
        <strain evidence="14 15">ZS02</strain>
    </source>
</reference>
<dbReference type="CDD" id="cd16326">
    <property type="entry name" value="LolB"/>
    <property type="match status" value="1"/>
</dbReference>
<dbReference type="NCBIfam" id="TIGR00548">
    <property type="entry name" value="lolB"/>
    <property type="match status" value="1"/>
</dbReference>
<dbReference type="STRING" id="418702.BJN45_12070"/>
<keyword evidence="12 14" id="KW-0449">Lipoprotein</keyword>
<proteinExistence type="inferred from homology"/>
<keyword evidence="9" id="KW-0564">Palmitate</keyword>
<evidence type="ECO:0000256" key="13">
    <source>
        <dbReference type="SAM" id="SignalP"/>
    </source>
</evidence>
<evidence type="ECO:0000256" key="12">
    <source>
        <dbReference type="ARBA" id="ARBA00023288"/>
    </source>
</evidence>
<evidence type="ECO:0000256" key="9">
    <source>
        <dbReference type="ARBA" id="ARBA00023139"/>
    </source>
</evidence>
<evidence type="ECO:0000313" key="15">
    <source>
        <dbReference type="Proteomes" id="UP000187526"/>
    </source>
</evidence>
<evidence type="ECO:0000256" key="6">
    <source>
        <dbReference type="ARBA" id="ARBA00022729"/>
    </source>
</evidence>
<evidence type="ECO:0000256" key="7">
    <source>
        <dbReference type="ARBA" id="ARBA00022927"/>
    </source>
</evidence>
<evidence type="ECO:0000256" key="8">
    <source>
        <dbReference type="ARBA" id="ARBA00023136"/>
    </source>
</evidence>
<feature type="signal peptide" evidence="13">
    <location>
        <begin position="1"/>
        <end position="26"/>
    </location>
</feature>
<comment type="similarity">
    <text evidence="2">Belongs to the LolB family.</text>
</comment>
<evidence type="ECO:0000256" key="10">
    <source>
        <dbReference type="ARBA" id="ARBA00023186"/>
    </source>
</evidence>
<dbReference type="GO" id="GO:0009279">
    <property type="term" value="C:cell outer membrane"/>
    <property type="evidence" value="ECO:0007669"/>
    <property type="project" value="UniProtKB-SubCell"/>
</dbReference>
<evidence type="ECO:0000313" key="14">
    <source>
        <dbReference type="EMBL" id="OMG52973.1"/>
    </source>
</evidence>
<protein>
    <recommendedName>
        <fullName evidence="4">Outer-membrane lipoprotein LolB</fullName>
    </recommendedName>
</protein>
<dbReference type="GO" id="GO:0015031">
    <property type="term" value="P:protein transport"/>
    <property type="evidence" value="ECO:0007669"/>
    <property type="project" value="UniProtKB-KW"/>
</dbReference>
<comment type="subcellular location">
    <subcellularLocation>
        <location evidence="1">Cell outer membrane</location>
        <topology evidence="1">Lipid-anchor</topology>
    </subcellularLocation>
</comment>
<name>A0A1R1I2Q7_9RHOO</name>
<evidence type="ECO:0000256" key="4">
    <source>
        <dbReference type="ARBA" id="ARBA00016202"/>
    </source>
</evidence>
<evidence type="ECO:0000256" key="1">
    <source>
        <dbReference type="ARBA" id="ARBA00004459"/>
    </source>
</evidence>
<dbReference type="PROSITE" id="PS51257">
    <property type="entry name" value="PROKAR_LIPOPROTEIN"/>
    <property type="match status" value="1"/>
</dbReference>
<keyword evidence="8" id="KW-0472">Membrane</keyword>
<keyword evidence="11" id="KW-0998">Cell outer membrane</keyword>
<dbReference type="InterPro" id="IPR029046">
    <property type="entry name" value="LolA/LolB/LppX"/>
</dbReference>
<keyword evidence="6 13" id="KW-0732">Signal</keyword>
<keyword evidence="5" id="KW-0813">Transport</keyword>
<dbReference type="SUPFAM" id="SSF89392">
    <property type="entry name" value="Prokaryotic lipoproteins and lipoprotein localization factors"/>
    <property type="match status" value="1"/>
</dbReference>
<evidence type="ECO:0000256" key="5">
    <source>
        <dbReference type="ARBA" id="ARBA00022448"/>
    </source>
</evidence>
<accession>A0A1R1I2Q7</accession>